<dbReference type="EMBL" id="QPJT01000004">
    <property type="protein sequence ID" value="RCX18823.1"/>
    <property type="molecule type" value="Genomic_DNA"/>
</dbReference>
<proteinExistence type="predicted"/>
<dbReference type="InterPro" id="IPR050627">
    <property type="entry name" value="Nitroreductase/BluB"/>
</dbReference>
<dbReference type="Gene3D" id="3.40.109.10">
    <property type="entry name" value="NADH Oxidase"/>
    <property type="match status" value="1"/>
</dbReference>
<dbReference type="OrthoDB" id="9814075at2"/>
<dbReference type="GO" id="GO:0016491">
    <property type="term" value="F:oxidoreductase activity"/>
    <property type="evidence" value="ECO:0007669"/>
    <property type="project" value="InterPro"/>
</dbReference>
<comment type="caution">
    <text evidence="2">The sequence shown here is derived from an EMBL/GenBank/DDBJ whole genome shotgun (WGS) entry which is preliminary data.</text>
</comment>
<feature type="domain" description="Putative nitroreductase TM1586" evidence="1">
    <location>
        <begin position="12"/>
        <end position="255"/>
    </location>
</feature>
<gene>
    <name evidence="2" type="ORF">DFR58_10492</name>
</gene>
<dbReference type="AlphaFoldDB" id="A0A369BBB9"/>
<organism evidence="2 3">
    <name type="scientific">Anaerobacterium chartisolvens</name>
    <dbReference type="NCBI Taxonomy" id="1297424"/>
    <lineage>
        <taxon>Bacteria</taxon>
        <taxon>Bacillati</taxon>
        <taxon>Bacillota</taxon>
        <taxon>Clostridia</taxon>
        <taxon>Eubacteriales</taxon>
        <taxon>Oscillospiraceae</taxon>
        <taxon>Anaerobacterium</taxon>
    </lineage>
</organism>
<dbReference type="SUPFAM" id="SSF55469">
    <property type="entry name" value="FMN-dependent nitroreductase-like"/>
    <property type="match status" value="1"/>
</dbReference>
<dbReference type="InterPro" id="IPR029478">
    <property type="entry name" value="TM1586_NiRdase"/>
</dbReference>
<sequence length="286" mass="31618">MSNDGTIFSRPITEIIRDRISVRTYSNKAVTDDTVQKLDIFLKELTASQTAGLRLTSIAASTGMQGGASRLGTYGMIRGASRFIAAVVEKSSNDLERLGYLFEKAVLYATSMGLSTCWLGGSFNKGDFSKALSIKENEEIPIVSPVGYAKEGRDIVGSLVRFSAGSANRKAWDEIFFSGSFEGKLSRRDAGDYGEALEMMRLAPSASNKQPWRVVESDGKYHFYLRHTKGYGKMLGYDVQRIDMGIAMCHFEMTASEMGLKGRWSRENPNISGVPQDTDYIISWVI</sequence>
<dbReference type="InterPro" id="IPR000415">
    <property type="entry name" value="Nitroreductase-like"/>
</dbReference>
<evidence type="ECO:0000313" key="3">
    <source>
        <dbReference type="Proteomes" id="UP000253034"/>
    </source>
</evidence>
<evidence type="ECO:0000259" key="1">
    <source>
        <dbReference type="Pfam" id="PF14512"/>
    </source>
</evidence>
<name>A0A369BBB9_9FIRM</name>
<dbReference type="RefSeq" id="WP_114296670.1">
    <property type="nucleotide sequence ID" value="NZ_QPJT01000004.1"/>
</dbReference>
<dbReference type="PANTHER" id="PTHR23026:SF123">
    <property type="entry name" value="NAD(P)H NITROREDUCTASE RV3131-RELATED"/>
    <property type="match status" value="1"/>
</dbReference>
<dbReference type="Proteomes" id="UP000253034">
    <property type="component" value="Unassembled WGS sequence"/>
</dbReference>
<accession>A0A369BBB9</accession>
<dbReference type="PANTHER" id="PTHR23026">
    <property type="entry name" value="NADPH NITROREDUCTASE"/>
    <property type="match status" value="1"/>
</dbReference>
<dbReference type="Pfam" id="PF14512">
    <property type="entry name" value="TM1586_NiRdase"/>
    <property type="match status" value="1"/>
</dbReference>
<protein>
    <submittedName>
        <fullName evidence="2">Putative nitroreductase</fullName>
    </submittedName>
</protein>
<evidence type="ECO:0000313" key="2">
    <source>
        <dbReference type="EMBL" id="RCX18823.1"/>
    </source>
</evidence>
<reference evidence="2 3" key="1">
    <citation type="submission" date="2018-07" db="EMBL/GenBank/DDBJ databases">
        <title>Genomic Encyclopedia of Type Strains, Phase IV (KMG-IV): sequencing the most valuable type-strain genomes for metagenomic binning, comparative biology and taxonomic classification.</title>
        <authorList>
            <person name="Goeker M."/>
        </authorList>
    </citation>
    <scope>NUCLEOTIDE SEQUENCE [LARGE SCALE GENOMIC DNA]</scope>
    <source>
        <strain evidence="2 3">DSM 27016</strain>
    </source>
</reference>
<dbReference type="Gene3D" id="3.40.109.30">
    <property type="entry name" value="putative nitroreductase (tm1586), domain 2"/>
    <property type="match status" value="1"/>
</dbReference>
<keyword evidence="3" id="KW-1185">Reference proteome</keyword>